<proteinExistence type="predicted"/>
<dbReference type="InterPro" id="IPR029044">
    <property type="entry name" value="Nucleotide-diphossugar_trans"/>
</dbReference>
<dbReference type="PANTHER" id="PTHR43685">
    <property type="entry name" value="GLYCOSYLTRANSFERASE"/>
    <property type="match status" value="1"/>
</dbReference>
<name>A0A8T5UVA9_9EURY</name>
<reference evidence="3" key="1">
    <citation type="journal article" date="2022" name="Microbiol. Resour. Announc.">
        <title>Draft Genome Sequence of a Methanogenic Archaeon from West Spitsbergen Permafrost.</title>
        <authorList>
            <person name="Trubitsyn V."/>
            <person name="Rivkina E."/>
            <person name="Shcherbakova V."/>
        </authorList>
    </citation>
    <scope>NUCLEOTIDE SEQUENCE [LARGE SCALE GENOMIC DNA]</scope>
    <source>
        <strain evidence="3">VT</strain>
    </source>
</reference>
<dbReference type="InterPro" id="IPR001173">
    <property type="entry name" value="Glyco_trans_2-like"/>
</dbReference>
<evidence type="ECO:0000313" key="2">
    <source>
        <dbReference type="EMBL" id="MBZ2166167.1"/>
    </source>
</evidence>
<evidence type="ECO:0000259" key="1">
    <source>
        <dbReference type="Pfam" id="PF00535"/>
    </source>
</evidence>
<keyword evidence="2" id="KW-0328">Glycosyltransferase</keyword>
<evidence type="ECO:0000313" key="3">
    <source>
        <dbReference type="Proteomes" id="UP000825933"/>
    </source>
</evidence>
<dbReference type="Proteomes" id="UP000825933">
    <property type="component" value="Unassembled WGS sequence"/>
</dbReference>
<protein>
    <submittedName>
        <fullName evidence="2">Glycosyltransferase</fullName>
        <ecNumber evidence="2">2.4.-.-</ecNumber>
    </submittedName>
</protein>
<dbReference type="EC" id="2.4.-.-" evidence="2"/>
<dbReference type="InterPro" id="IPR050834">
    <property type="entry name" value="Glycosyltransf_2"/>
</dbReference>
<dbReference type="PANTHER" id="PTHR43685:SF2">
    <property type="entry name" value="GLYCOSYLTRANSFERASE 2-LIKE DOMAIN-CONTAINING PROTEIN"/>
    <property type="match status" value="1"/>
</dbReference>
<dbReference type="GO" id="GO:0016757">
    <property type="term" value="F:glycosyltransferase activity"/>
    <property type="evidence" value="ECO:0007669"/>
    <property type="project" value="UniProtKB-KW"/>
</dbReference>
<dbReference type="Pfam" id="PF00535">
    <property type="entry name" value="Glycos_transf_2"/>
    <property type="match status" value="1"/>
</dbReference>
<accession>A0A8T5UVA9</accession>
<keyword evidence="3" id="KW-1185">Reference proteome</keyword>
<dbReference type="AlphaFoldDB" id="A0A8T5UVA9"/>
<keyword evidence="2" id="KW-0808">Transferase</keyword>
<feature type="domain" description="Glycosyltransferase 2-like" evidence="1">
    <location>
        <begin position="11"/>
        <end position="171"/>
    </location>
</feature>
<dbReference type="SUPFAM" id="SSF53448">
    <property type="entry name" value="Nucleotide-diphospho-sugar transferases"/>
    <property type="match status" value="1"/>
</dbReference>
<organism evidence="2 3">
    <name type="scientific">Methanobacterium spitsbergense</name>
    <dbReference type="NCBI Taxonomy" id="2874285"/>
    <lineage>
        <taxon>Archaea</taxon>
        <taxon>Methanobacteriati</taxon>
        <taxon>Methanobacteriota</taxon>
        <taxon>Methanomada group</taxon>
        <taxon>Methanobacteria</taxon>
        <taxon>Methanobacteriales</taxon>
        <taxon>Methanobacteriaceae</taxon>
        <taxon>Methanobacterium</taxon>
    </lineage>
</organism>
<dbReference type="RefSeq" id="WP_223791731.1">
    <property type="nucleotide sequence ID" value="NZ_JAIOUQ010000009.1"/>
</dbReference>
<gene>
    <name evidence="2" type="ORF">K8N75_08965</name>
</gene>
<dbReference type="Gene3D" id="3.90.550.10">
    <property type="entry name" value="Spore Coat Polysaccharide Biosynthesis Protein SpsA, Chain A"/>
    <property type="match status" value="1"/>
</dbReference>
<dbReference type="EMBL" id="JAIOUQ010000009">
    <property type="protein sequence ID" value="MBZ2166167.1"/>
    <property type="molecule type" value="Genomic_DNA"/>
</dbReference>
<sequence>MTNKKDELFVSIIIPTYNRANLITRAINSILDQSYTNYEIIVVDDGSTDNTKEVIQRFNEDKINYYVHKKNRGAAAARNTGIKYSKGDFIAFQDSDDKWLPEKLEKEMDVFLEASDKIGVVYSGYWHIKDNKKIYIPTPKVTKKEGNIHFELLKGNFVSGLSVIRKICFKKVGLYDENLPNLEDWELYIRISKYFSFKFIDEPLSIAYCSSDSASINYSKNLKSSEIILKKHFADFNDNKEILAVNKANIGIYAFLNGDESKSRKYLMDAIRYNPLNIKYWLLYLVSFIQKKYYNIFLNVFFTLRKY</sequence>
<comment type="caution">
    <text evidence="2">The sequence shown here is derived from an EMBL/GenBank/DDBJ whole genome shotgun (WGS) entry which is preliminary data.</text>
</comment>